<dbReference type="PANTHER" id="PTHR44170:SF6">
    <property type="entry name" value="CONTACTIN"/>
    <property type="match status" value="1"/>
</dbReference>
<sequence length="247" mass="27428">MASGSTGISVYWQQPPLESLNGVLQNFLVYYQPVRENEDENDVLVYSTEETNANIFNLQKFTNYSVSVAARTSVGEGIRSDAIYVRTEQDTPEAPADIKAYAASADPISIMVSWLPPLSANGILTKYRLTMQYVEGESPVTREMDLSPDTHYHLITDLKEDYNYDFWVQAATEIGLGVRSRTVTEVPEVPSKSTTISKYISLITCIALSSPLPTSASSPPSPSRPPLPLPIRPEKKNLLERTEGKEY</sequence>
<dbReference type="OrthoDB" id="5969272at2759"/>
<gene>
    <name evidence="4" type="ORF">BSL78_27543</name>
</gene>
<accession>A0A2G8JIR9</accession>
<dbReference type="CDD" id="cd00063">
    <property type="entry name" value="FN3"/>
    <property type="match status" value="2"/>
</dbReference>
<evidence type="ECO:0000256" key="2">
    <source>
        <dbReference type="SAM" id="MobiDB-lite"/>
    </source>
</evidence>
<dbReference type="EMBL" id="MRZV01001855">
    <property type="protein sequence ID" value="PIK35631.1"/>
    <property type="molecule type" value="Genomic_DNA"/>
</dbReference>
<dbReference type="InterPro" id="IPR013783">
    <property type="entry name" value="Ig-like_fold"/>
</dbReference>
<dbReference type="PANTHER" id="PTHR44170">
    <property type="entry name" value="PROTEIN SIDEKICK"/>
    <property type="match status" value="1"/>
</dbReference>
<dbReference type="SUPFAM" id="SSF49265">
    <property type="entry name" value="Fibronectin type III"/>
    <property type="match status" value="1"/>
</dbReference>
<evidence type="ECO:0000259" key="3">
    <source>
        <dbReference type="PROSITE" id="PS50853"/>
    </source>
</evidence>
<name>A0A2G8JIR9_STIJA</name>
<feature type="region of interest" description="Disordered" evidence="2">
    <location>
        <begin position="211"/>
        <end position="247"/>
    </location>
</feature>
<feature type="domain" description="Fibronectin type-III" evidence="3">
    <location>
        <begin position="94"/>
        <end position="192"/>
    </location>
</feature>
<dbReference type="SMART" id="SM00060">
    <property type="entry name" value="FN3"/>
    <property type="match status" value="2"/>
</dbReference>
<proteinExistence type="predicted"/>
<dbReference type="AlphaFoldDB" id="A0A2G8JIR9"/>
<evidence type="ECO:0000256" key="1">
    <source>
        <dbReference type="ARBA" id="ARBA00023157"/>
    </source>
</evidence>
<dbReference type="Pfam" id="PF00041">
    <property type="entry name" value="fn3"/>
    <property type="match status" value="2"/>
</dbReference>
<feature type="compositionally biased region" description="Basic and acidic residues" evidence="2">
    <location>
        <begin position="232"/>
        <end position="247"/>
    </location>
</feature>
<dbReference type="InterPro" id="IPR003961">
    <property type="entry name" value="FN3_dom"/>
</dbReference>
<evidence type="ECO:0000313" key="4">
    <source>
        <dbReference type="EMBL" id="PIK35631.1"/>
    </source>
</evidence>
<keyword evidence="1" id="KW-1015">Disulfide bond</keyword>
<protein>
    <submittedName>
        <fullName evidence="4">Putative Down syndrome cell adhesion molecule-like</fullName>
    </submittedName>
</protein>
<dbReference type="PROSITE" id="PS50853">
    <property type="entry name" value="FN3"/>
    <property type="match status" value="2"/>
</dbReference>
<comment type="caution">
    <text evidence="4">The sequence shown here is derived from an EMBL/GenBank/DDBJ whole genome shotgun (WGS) entry which is preliminary data.</text>
</comment>
<dbReference type="GO" id="GO:0016020">
    <property type="term" value="C:membrane"/>
    <property type="evidence" value="ECO:0007669"/>
    <property type="project" value="UniProtKB-SubCell"/>
</dbReference>
<dbReference type="Gene3D" id="2.60.40.10">
    <property type="entry name" value="Immunoglobulins"/>
    <property type="match status" value="2"/>
</dbReference>
<organism evidence="4 5">
    <name type="scientific">Stichopus japonicus</name>
    <name type="common">Sea cucumber</name>
    <dbReference type="NCBI Taxonomy" id="307972"/>
    <lineage>
        <taxon>Eukaryota</taxon>
        <taxon>Metazoa</taxon>
        <taxon>Echinodermata</taxon>
        <taxon>Eleutherozoa</taxon>
        <taxon>Echinozoa</taxon>
        <taxon>Holothuroidea</taxon>
        <taxon>Aspidochirotacea</taxon>
        <taxon>Aspidochirotida</taxon>
        <taxon>Stichopodidae</taxon>
        <taxon>Apostichopus</taxon>
    </lineage>
</organism>
<reference evidence="4 5" key="1">
    <citation type="journal article" date="2017" name="PLoS Biol.">
        <title>The sea cucumber genome provides insights into morphological evolution and visceral regeneration.</title>
        <authorList>
            <person name="Zhang X."/>
            <person name="Sun L."/>
            <person name="Yuan J."/>
            <person name="Sun Y."/>
            <person name="Gao Y."/>
            <person name="Zhang L."/>
            <person name="Li S."/>
            <person name="Dai H."/>
            <person name="Hamel J.F."/>
            <person name="Liu C."/>
            <person name="Yu Y."/>
            <person name="Liu S."/>
            <person name="Lin W."/>
            <person name="Guo K."/>
            <person name="Jin S."/>
            <person name="Xu P."/>
            <person name="Storey K.B."/>
            <person name="Huan P."/>
            <person name="Zhang T."/>
            <person name="Zhou Y."/>
            <person name="Zhang J."/>
            <person name="Lin C."/>
            <person name="Li X."/>
            <person name="Xing L."/>
            <person name="Huo D."/>
            <person name="Sun M."/>
            <person name="Wang L."/>
            <person name="Mercier A."/>
            <person name="Li F."/>
            <person name="Yang H."/>
            <person name="Xiang J."/>
        </authorList>
    </citation>
    <scope>NUCLEOTIDE SEQUENCE [LARGE SCALE GENOMIC DNA]</scope>
    <source>
        <strain evidence="4">Shaxun</strain>
        <tissue evidence="4">Muscle</tissue>
    </source>
</reference>
<feature type="compositionally biased region" description="Pro residues" evidence="2">
    <location>
        <begin position="219"/>
        <end position="231"/>
    </location>
</feature>
<dbReference type="STRING" id="307972.A0A2G8JIR9"/>
<dbReference type="Proteomes" id="UP000230750">
    <property type="component" value="Unassembled WGS sequence"/>
</dbReference>
<dbReference type="GO" id="GO:0098609">
    <property type="term" value="P:cell-cell adhesion"/>
    <property type="evidence" value="ECO:0007669"/>
    <property type="project" value="TreeGrafter"/>
</dbReference>
<dbReference type="InterPro" id="IPR036116">
    <property type="entry name" value="FN3_sf"/>
</dbReference>
<keyword evidence="5" id="KW-1185">Reference proteome</keyword>
<feature type="domain" description="Fibronectin type-III" evidence="3">
    <location>
        <begin position="1"/>
        <end position="90"/>
    </location>
</feature>
<evidence type="ECO:0000313" key="5">
    <source>
        <dbReference type="Proteomes" id="UP000230750"/>
    </source>
</evidence>